<name>A0ABP9J836_9MICO</name>
<evidence type="ECO:0000313" key="1">
    <source>
        <dbReference type="EMBL" id="GAA5021009.1"/>
    </source>
</evidence>
<dbReference type="Proteomes" id="UP001500427">
    <property type="component" value="Unassembled WGS sequence"/>
</dbReference>
<accession>A0ABP9J836</accession>
<organism evidence="1 2">
    <name type="scientific">Terrabacter aeriphilus</name>
    <dbReference type="NCBI Taxonomy" id="515662"/>
    <lineage>
        <taxon>Bacteria</taxon>
        <taxon>Bacillati</taxon>
        <taxon>Actinomycetota</taxon>
        <taxon>Actinomycetes</taxon>
        <taxon>Micrococcales</taxon>
        <taxon>Intrasporangiaceae</taxon>
        <taxon>Terrabacter</taxon>
    </lineage>
</organism>
<protein>
    <recommendedName>
        <fullName evidence="3">DUF4439 domain-containing protein</fullName>
    </recommendedName>
</protein>
<evidence type="ECO:0000313" key="2">
    <source>
        <dbReference type="Proteomes" id="UP001500427"/>
    </source>
</evidence>
<dbReference type="InterPro" id="IPR012347">
    <property type="entry name" value="Ferritin-like"/>
</dbReference>
<proteinExistence type="predicted"/>
<keyword evidence="2" id="KW-1185">Reference proteome</keyword>
<evidence type="ECO:0008006" key="3">
    <source>
        <dbReference type="Google" id="ProtNLM"/>
    </source>
</evidence>
<dbReference type="RefSeq" id="WP_345506357.1">
    <property type="nucleotide sequence ID" value="NZ_BAABIW010000007.1"/>
</dbReference>
<dbReference type="Gene3D" id="1.20.1260.10">
    <property type="match status" value="1"/>
</dbReference>
<comment type="caution">
    <text evidence="1">The sequence shown here is derived from an EMBL/GenBank/DDBJ whole genome shotgun (WGS) entry which is preliminary data.</text>
</comment>
<reference evidence="2" key="1">
    <citation type="journal article" date="2019" name="Int. J. Syst. Evol. Microbiol.">
        <title>The Global Catalogue of Microorganisms (GCM) 10K type strain sequencing project: providing services to taxonomists for standard genome sequencing and annotation.</title>
        <authorList>
            <consortium name="The Broad Institute Genomics Platform"/>
            <consortium name="The Broad Institute Genome Sequencing Center for Infectious Disease"/>
            <person name="Wu L."/>
            <person name="Ma J."/>
        </authorList>
    </citation>
    <scope>NUCLEOTIDE SEQUENCE [LARGE SCALE GENOMIC DNA]</scope>
    <source>
        <strain evidence="2">JCM 17687</strain>
    </source>
</reference>
<dbReference type="EMBL" id="BAABIW010000007">
    <property type="protein sequence ID" value="GAA5021009.1"/>
    <property type="molecule type" value="Genomic_DNA"/>
</dbReference>
<sequence length="317" mass="32003">MDGDTRGLGTRVGGGRGAVSRRLLLLGGAGSIALLAGCGLRLDLPQPPAPVPTRRPAADETLLLAVVTDLAGLVTAAGQVLAADDTDASTVRTVRAVRSVLRSQLAVVRGRLTNAGVPTRTVDAAARAVPGTAAVRSASALASRLDAVGPAQWQRVAAASAETRRLLTTAYAARLASGVLLGGDVALSAPSPARPAVVARTQPLVYAFEVVAAQSSGRQRRTAETTLEALTRLEAAVSGPGTNLPAGWSLPFPVTSSADASRLATHTLSAAVETTASLAGASPTAAALDDVARWSAHVQAVATRWDLPLTAFPGATT</sequence>
<gene>
    <name evidence="1" type="ORF">GCM10023258_10070</name>
</gene>